<dbReference type="SUPFAM" id="SSF46785">
    <property type="entry name" value="Winged helix' DNA-binding domain"/>
    <property type="match status" value="1"/>
</dbReference>
<comment type="caution">
    <text evidence="5">The sequence shown here is derived from an EMBL/GenBank/DDBJ whole genome shotgun (WGS) entry which is preliminary data.</text>
</comment>
<dbReference type="Gene3D" id="1.10.10.10">
    <property type="entry name" value="Winged helix-like DNA-binding domain superfamily/Winged helix DNA-binding domain"/>
    <property type="match status" value="1"/>
</dbReference>
<dbReference type="PRINTS" id="PR00598">
    <property type="entry name" value="HTHMARR"/>
</dbReference>
<keyword evidence="6" id="KW-1185">Reference proteome</keyword>
<evidence type="ECO:0000259" key="4">
    <source>
        <dbReference type="PROSITE" id="PS50995"/>
    </source>
</evidence>
<keyword evidence="1" id="KW-0805">Transcription regulation</keyword>
<reference evidence="5" key="1">
    <citation type="submission" date="2022-02" db="EMBL/GenBank/DDBJ databases">
        <authorList>
            <person name="Leng L."/>
        </authorList>
    </citation>
    <scope>NUCLEOTIDE SEQUENCE</scope>
    <source>
        <strain evidence="5">JI</strain>
    </source>
</reference>
<feature type="domain" description="HTH marR-type" evidence="4">
    <location>
        <begin position="1"/>
        <end position="136"/>
    </location>
</feature>
<evidence type="ECO:0000313" key="5">
    <source>
        <dbReference type="EMBL" id="MDF9409747.1"/>
    </source>
</evidence>
<dbReference type="RefSeq" id="WP_277445256.1">
    <property type="nucleotide sequence ID" value="NZ_JAKOAV010000041.1"/>
</dbReference>
<evidence type="ECO:0000256" key="3">
    <source>
        <dbReference type="ARBA" id="ARBA00023163"/>
    </source>
</evidence>
<dbReference type="PROSITE" id="PS50995">
    <property type="entry name" value="HTH_MARR_2"/>
    <property type="match status" value="1"/>
</dbReference>
<dbReference type="GO" id="GO:0003700">
    <property type="term" value="F:DNA-binding transcription factor activity"/>
    <property type="evidence" value="ECO:0007669"/>
    <property type="project" value="InterPro"/>
</dbReference>
<sequence length="142" mass="16578">MENVAGDFLALMAFIRDKFIRPVELITRSRISHVQFYAISVLRRSGSLSMSELAGEMHISKQQLTPLVYKLIDNGLLARKTDEKDRRIVRIEVTEIGRHMYEEILVEIKLALIKKLGTLPEMELNELEHMLKRTYEIMKSIY</sequence>
<dbReference type="InterPro" id="IPR036388">
    <property type="entry name" value="WH-like_DNA-bd_sf"/>
</dbReference>
<dbReference type="EMBL" id="JAKOAV010000041">
    <property type="protein sequence ID" value="MDF9409747.1"/>
    <property type="molecule type" value="Genomic_DNA"/>
</dbReference>
<proteinExistence type="predicted"/>
<dbReference type="SMART" id="SM00347">
    <property type="entry name" value="HTH_MARR"/>
    <property type="match status" value="1"/>
</dbReference>
<evidence type="ECO:0000313" key="6">
    <source>
        <dbReference type="Proteomes" id="UP001154312"/>
    </source>
</evidence>
<evidence type="ECO:0000256" key="1">
    <source>
        <dbReference type="ARBA" id="ARBA00023015"/>
    </source>
</evidence>
<evidence type="ECO:0000256" key="2">
    <source>
        <dbReference type="ARBA" id="ARBA00023125"/>
    </source>
</evidence>
<name>A0A9X4JWN1_9FIRM</name>
<accession>A0A9X4JWN1</accession>
<dbReference type="InterPro" id="IPR036390">
    <property type="entry name" value="WH_DNA-bd_sf"/>
</dbReference>
<keyword evidence="3" id="KW-0804">Transcription</keyword>
<dbReference type="Pfam" id="PF01047">
    <property type="entry name" value="MarR"/>
    <property type="match status" value="1"/>
</dbReference>
<dbReference type="Proteomes" id="UP001154312">
    <property type="component" value="Unassembled WGS sequence"/>
</dbReference>
<dbReference type="PANTHER" id="PTHR42756">
    <property type="entry name" value="TRANSCRIPTIONAL REGULATOR, MARR"/>
    <property type="match status" value="1"/>
</dbReference>
<dbReference type="PANTHER" id="PTHR42756:SF1">
    <property type="entry name" value="TRANSCRIPTIONAL REPRESSOR OF EMRAB OPERON"/>
    <property type="match status" value="1"/>
</dbReference>
<dbReference type="InterPro" id="IPR000835">
    <property type="entry name" value="HTH_MarR-typ"/>
</dbReference>
<gene>
    <name evidence="5" type="ORF">L7E55_15555</name>
</gene>
<protein>
    <submittedName>
        <fullName evidence="5">MarR family transcriptional regulator</fullName>
    </submittedName>
</protein>
<organism evidence="5 6">
    <name type="scientific">Pelotomaculum isophthalicicum JI</name>
    <dbReference type="NCBI Taxonomy" id="947010"/>
    <lineage>
        <taxon>Bacteria</taxon>
        <taxon>Bacillati</taxon>
        <taxon>Bacillota</taxon>
        <taxon>Clostridia</taxon>
        <taxon>Eubacteriales</taxon>
        <taxon>Desulfotomaculaceae</taxon>
        <taxon>Pelotomaculum</taxon>
    </lineage>
</organism>
<dbReference type="AlphaFoldDB" id="A0A9X4JWN1"/>
<dbReference type="GO" id="GO:0003677">
    <property type="term" value="F:DNA binding"/>
    <property type="evidence" value="ECO:0007669"/>
    <property type="project" value="UniProtKB-KW"/>
</dbReference>
<keyword evidence="2" id="KW-0238">DNA-binding</keyword>